<accession>A0A810N5K3</accession>
<dbReference type="SUPFAM" id="SSF52777">
    <property type="entry name" value="CoA-dependent acyltransferases"/>
    <property type="match status" value="2"/>
</dbReference>
<dbReference type="GO" id="GO:0044550">
    <property type="term" value="P:secondary metabolite biosynthetic process"/>
    <property type="evidence" value="ECO:0007669"/>
    <property type="project" value="TreeGrafter"/>
</dbReference>
<dbReference type="GO" id="GO:0005737">
    <property type="term" value="C:cytoplasm"/>
    <property type="evidence" value="ECO:0007669"/>
    <property type="project" value="TreeGrafter"/>
</dbReference>
<evidence type="ECO:0000313" key="3">
    <source>
        <dbReference type="Proteomes" id="UP000680866"/>
    </source>
</evidence>
<dbReference type="GO" id="GO:0008610">
    <property type="term" value="P:lipid biosynthetic process"/>
    <property type="evidence" value="ECO:0007669"/>
    <property type="project" value="UniProtKB-ARBA"/>
</dbReference>
<proteinExistence type="predicted"/>
<organism evidence="2 3">
    <name type="scientific">Polymorphospora rubra</name>
    <dbReference type="NCBI Taxonomy" id="338584"/>
    <lineage>
        <taxon>Bacteria</taxon>
        <taxon>Bacillati</taxon>
        <taxon>Actinomycetota</taxon>
        <taxon>Actinomycetes</taxon>
        <taxon>Micromonosporales</taxon>
        <taxon>Micromonosporaceae</taxon>
        <taxon>Polymorphospora</taxon>
    </lineage>
</organism>
<gene>
    <name evidence="2" type="ORF">Prubr_52510</name>
</gene>
<reference evidence="2" key="1">
    <citation type="submission" date="2020-08" db="EMBL/GenBank/DDBJ databases">
        <title>Whole genome shotgun sequence of Polymorphospora rubra NBRC 101157.</title>
        <authorList>
            <person name="Komaki H."/>
            <person name="Tamura T."/>
        </authorList>
    </citation>
    <scope>NUCLEOTIDE SEQUENCE</scope>
    <source>
        <strain evidence="2">NBRC 101157</strain>
    </source>
</reference>
<dbReference type="GO" id="GO:0031177">
    <property type="term" value="F:phosphopantetheine binding"/>
    <property type="evidence" value="ECO:0007669"/>
    <property type="project" value="TreeGrafter"/>
</dbReference>
<evidence type="ECO:0000313" key="2">
    <source>
        <dbReference type="EMBL" id="BCJ68230.1"/>
    </source>
</evidence>
<feature type="domain" description="Condensation" evidence="1">
    <location>
        <begin position="30"/>
        <end position="299"/>
    </location>
</feature>
<dbReference type="KEGG" id="pry:Prubr_52510"/>
<protein>
    <recommendedName>
        <fullName evidence="1">Condensation domain-containing protein</fullName>
    </recommendedName>
</protein>
<dbReference type="Proteomes" id="UP000680866">
    <property type="component" value="Chromosome"/>
</dbReference>
<name>A0A810N5K3_9ACTN</name>
<dbReference type="InterPro" id="IPR023213">
    <property type="entry name" value="CAT-like_dom_sf"/>
</dbReference>
<dbReference type="GO" id="GO:0043041">
    <property type="term" value="P:amino acid activation for nonribosomal peptide biosynthetic process"/>
    <property type="evidence" value="ECO:0007669"/>
    <property type="project" value="TreeGrafter"/>
</dbReference>
<dbReference type="Pfam" id="PF00668">
    <property type="entry name" value="Condensation"/>
    <property type="match status" value="1"/>
</dbReference>
<dbReference type="EMBL" id="AP023359">
    <property type="protein sequence ID" value="BCJ68230.1"/>
    <property type="molecule type" value="Genomic_DNA"/>
</dbReference>
<keyword evidence="3" id="KW-1185">Reference proteome</keyword>
<dbReference type="GO" id="GO:0003824">
    <property type="term" value="F:catalytic activity"/>
    <property type="evidence" value="ECO:0007669"/>
    <property type="project" value="InterPro"/>
</dbReference>
<sequence>MAPADATTGDLMRAMPIRHLTFDAGESVTAPLTWGQYAIWKPLQWFGDATASFNLSRSFALARPVTGERFLDGVRTLVERHSSLRTHFVDGEQRIAGTGEMAVAFHPLPAGADAAAHAADIAGTLTADSFDLTTAWPVRFAAVLSPAEQVVAVVLVASHVAVDNWAVESLAEDLRVLLGAEPAPATEPDSAWSPLEQLGFERSEAGRQLAAGALRHWGDRLQAAPATMFDFAPVPADGPPIHRYRMVSPAVAVATPILAARSHTSISTVLLTVTALWLAAYSGHDAAVLQLITGNRFDARLRALRAPTAQDGLFVLPRQDVALSAAFRQAFPAAVRGYRNGQYHLDDLVARQAEVGLARGLHFDLSAYFNDARRDRDWAPPATVPDPAELAGLRAASTFSRFESLPRHDMKFMLSFNRPEPDRCGLVLLADGRYLPPPVGERFLRGLELVVCAAVHEELSVADVARLCGVAPVVRGPDWVRTRAGWTRPEAVRRLVAGLLPGAAVTAAWRPAAGPEQVVDLAVYVAVDGAASPEPLPDLHRRVVAALPGEPGVVAPDRYILCRGPVDPDADLARWEALPVIDHGTGRPVPVSR</sequence>
<dbReference type="InterPro" id="IPR001242">
    <property type="entry name" value="Condensation_dom"/>
</dbReference>
<evidence type="ECO:0000259" key="1">
    <source>
        <dbReference type="Pfam" id="PF00668"/>
    </source>
</evidence>
<dbReference type="Gene3D" id="3.30.559.30">
    <property type="entry name" value="Nonribosomal peptide synthetase, condensation domain"/>
    <property type="match status" value="1"/>
</dbReference>
<dbReference type="Gene3D" id="3.30.559.10">
    <property type="entry name" value="Chloramphenicol acetyltransferase-like domain"/>
    <property type="match status" value="1"/>
</dbReference>
<dbReference type="AlphaFoldDB" id="A0A810N5K3"/>
<dbReference type="PANTHER" id="PTHR45527:SF1">
    <property type="entry name" value="FATTY ACID SYNTHASE"/>
    <property type="match status" value="1"/>
</dbReference>
<dbReference type="PANTHER" id="PTHR45527">
    <property type="entry name" value="NONRIBOSOMAL PEPTIDE SYNTHETASE"/>
    <property type="match status" value="1"/>
</dbReference>